<dbReference type="EMBL" id="JAJPPU010000002">
    <property type="protein sequence ID" value="MCD8473317.1"/>
    <property type="molecule type" value="Genomic_DNA"/>
</dbReference>
<comment type="subcellular location">
    <subcellularLocation>
        <location evidence="8">Cell membrane</location>
        <topology evidence="8">Peripheral membrane protein</topology>
    </subcellularLocation>
    <subcellularLocation>
        <location evidence="1">Membrane</location>
    </subcellularLocation>
</comment>
<dbReference type="RefSeq" id="WP_038270933.1">
    <property type="nucleotide sequence ID" value="NZ_CP053627.1"/>
</dbReference>
<dbReference type="Pfam" id="PF00213">
    <property type="entry name" value="OSCP"/>
    <property type="match status" value="1"/>
</dbReference>
<dbReference type="HAMAP" id="MF_01416">
    <property type="entry name" value="ATP_synth_delta_bact"/>
    <property type="match status" value="1"/>
</dbReference>
<keyword evidence="3 8" id="KW-0375">Hydrogen ion transport</keyword>
<evidence type="ECO:0000313" key="11">
    <source>
        <dbReference type="Proteomes" id="UP000020406"/>
    </source>
</evidence>
<accession>Z9JKP0</accession>
<dbReference type="Proteomes" id="UP000020406">
    <property type="component" value="Unassembled WGS sequence"/>
</dbReference>
<dbReference type="PRINTS" id="PR00125">
    <property type="entry name" value="ATPASEDELTA"/>
</dbReference>
<keyword evidence="6 8" id="KW-0139">CF(1)</keyword>
<dbReference type="NCBIfam" id="TIGR01145">
    <property type="entry name" value="ATP_synt_delta"/>
    <property type="match status" value="1"/>
</dbReference>
<keyword evidence="4 8" id="KW-0406">Ion transport</keyword>
<evidence type="ECO:0000256" key="7">
    <source>
        <dbReference type="ARBA" id="ARBA00023310"/>
    </source>
</evidence>
<dbReference type="STRING" id="1444770.AF72_05545"/>
<dbReference type="InterPro" id="IPR026015">
    <property type="entry name" value="ATP_synth_OSCP/delta_N_sf"/>
</dbReference>
<evidence type="ECO:0000256" key="3">
    <source>
        <dbReference type="ARBA" id="ARBA00022781"/>
    </source>
</evidence>
<gene>
    <name evidence="8" type="primary">atpH</name>
    <name evidence="9" type="ORF">AF72_05545</name>
    <name evidence="10" type="ORF">LPH55_07580</name>
</gene>
<dbReference type="Gene3D" id="1.10.520.20">
    <property type="entry name" value="N-terminal domain of the delta subunit of the F1F0-ATP synthase"/>
    <property type="match status" value="1"/>
</dbReference>
<dbReference type="NCBIfam" id="NF004402">
    <property type="entry name" value="PRK05758.2-2"/>
    <property type="match status" value="1"/>
</dbReference>
<dbReference type="OrthoDB" id="9816221at2"/>
<name>Z9JKP0_9GAMM</name>
<dbReference type="GO" id="GO:0045259">
    <property type="term" value="C:proton-transporting ATP synthase complex"/>
    <property type="evidence" value="ECO:0007669"/>
    <property type="project" value="UniProtKB-KW"/>
</dbReference>
<organism evidence="9 11">
    <name type="scientific">Xylella taiwanensis</name>
    <dbReference type="NCBI Taxonomy" id="1444770"/>
    <lineage>
        <taxon>Bacteria</taxon>
        <taxon>Pseudomonadati</taxon>
        <taxon>Pseudomonadota</taxon>
        <taxon>Gammaproteobacteria</taxon>
        <taxon>Lysobacterales</taxon>
        <taxon>Lysobacteraceae</taxon>
        <taxon>Xylella</taxon>
    </lineage>
</organism>
<comment type="similarity">
    <text evidence="8">Belongs to the ATPase delta chain family.</text>
</comment>
<dbReference type="eggNOG" id="COG0712">
    <property type="taxonomic scope" value="Bacteria"/>
</dbReference>
<dbReference type="Proteomes" id="UP001430701">
    <property type="component" value="Unassembled WGS sequence"/>
</dbReference>
<reference evidence="10" key="2">
    <citation type="submission" date="2021-11" db="EMBL/GenBank/DDBJ databases">
        <title>Genome sequence of Xylella taiwanensis PLS432.</title>
        <authorList>
            <person name="Weng L.-W."/>
            <person name="Su C.-C."/>
            <person name="Tsai C.-W."/>
            <person name="Kuo C.-H."/>
        </authorList>
    </citation>
    <scope>NUCLEOTIDE SEQUENCE</scope>
    <source>
        <strain evidence="10">PLS432</strain>
    </source>
</reference>
<dbReference type="InterPro" id="IPR000711">
    <property type="entry name" value="ATPase_OSCP/dsu"/>
</dbReference>
<dbReference type="GeneID" id="68900206"/>
<dbReference type="GO" id="GO:0005886">
    <property type="term" value="C:plasma membrane"/>
    <property type="evidence" value="ECO:0007669"/>
    <property type="project" value="UniProtKB-SubCell"/>
</dbReference>
<dbReference type="EMBL" id="JDSQ01000007">
    <property type="protein sequence ID" value="EWS78406.1"/>
    <property type="molecule type" value="Genomic_DNA"/>
</dbReference>
<evidence type="ECO:0000313" key="10">
    <source>
        <dbReference type="EMBL" id="MCD8473317.1"/>
    </source>
</evidence>
<protein>
    <recommendedName>
        <fullName evidence="8">ATP synthase subunit delta</fullName>
    </recommendedName>
    <alternativeName>
        <fullName evidence="8">ATP synthase F(1) sector subunit delta</fullName>
    </alternativeName>
    <alternativeName>
        <fullName evidence="8">F-type ATPase subunit delta</fullName>
        <shortName evidence="8">F-ATPase subunit delta</shortName>
    </alternativeName>
</protein>
<comment type="caution">
    <text evidence="9">The sequence shown here is derived from an EMBL/GenBank/DDBJ whole genome shotgun (WGS) entry which is preliminary data.</text>
</comment>
<evidence type="ECO:0000256" key="1">
    <source>
        <dbReference type="ARBA" id="ARBA00004370"/>
    </source>
</evidence>
<proteinExistence type="inferred from homology"/>
<dbReference type="AlphaFoldDB" id="Z9JKP0"/>
<sequence length="175" mass="18665">MNQALTLARPYARAAFAIACETGKSMQWSQALAFSAQVATDPHVAALLSHPRLERGQTTALLAPEGADAVYVRFLEIIAEGHRQSLLLEIAGLYEQLRAEAEHVIKAKVTAAIALAPNELEKITTALERRFGCAIEVSTEVDPSLIGGAVIDTGNVVIDGSLKGKLARLQISLAH</sequence>
<comment type="function">
    <text evidence="8">This protein is part of the stalk that links CF(0) to CF(1). It either transmits conformational changes from CF(0) to CF(1) or is implicated in proton conduction.</text>
</comment>
<keyword evidence="12" id="KW-1185">Reference proteome</keyword>
<dbReference type="SUPFAM" id="SSF47928">
    <property type="entry name" value="N-terminal domain of the delta subunit of the F1F0-ATP synthase"/>
    <property type="match status" value="1"/>
</dbReference>
<evidence type="ECO:0000256" key="2">
    <source>
        <dbReference type="ARBA" id="ARBA00022448"/>
    </source>
</evidence>
<evidence type="ECO:0000313" key="12">
    <source>
        <dbReference type="Proteomes" id="UP001430701"/>
    </source>
</evidence>
<dbReference type="KEGG" id="xtw:AB672_02815"/>
<evidence type="ECO:0000256" key="4">
    <source>
        <dbReference type="ARBA" id="ARBA00023065"/>
    </source>
</evidence>
<dbReference type="PATRIC" id="fig|1444770.3.peg.1327"/>
<dbReference type="PANTHER" id="PTHR11910">
    <property type="entry name" value="ATP SYNTHASE DELTA CHAIN"/>
    <property type="match status" value="1"/>
</dbReference>
<keyword evidence="5 8" id="KW-0472">Membrane</keyword>
<evidence type="ECO:0000256" key="6">
    <source>
        <dbReference type="ARBA" id="ARBA00023196"/>
    </source>
</evidence>
<keyword evidence="2 8" id="KW-0813">Transport</keyword>
<evidence type="ECO:0000256" key="5">
    <source>
        <dbReference type="ARBA" id="ARBA00023136"/>
    </source>
</evidence>
<evidence type="ECO:0000256" key="8">
    <source>
        <dbReference type="HAMAP-Rule" id="MF_01416"/>
    </source>
</evidence>
<reference evidence="9 11" key="1">
    <citation type="journal article" date="2014" name="Genome Announc.">
        <title>Draft Genome Sequence of Xylella fastidiosa Pear Leaf Scorch Strain in Taiwan.</title>
        <authorList>
            <person name="Su C.C."/>
            <person name="Deng W.L."/>
            <person name="Jan F.J."/>
            <person name="Chang C.J."/>
            <person name="Huang H."/>
            <person name="Chen J."/>
        </authorList>
    </citation>
    <scope>NUCLEOTIDE SEQUENCE [LARGE SCALE GENOMIC DNA]</scope>
    <source>
        <strain evidence="9 11">PLS229</strain>
    </source>
</reference>
<comment type="function">
    <text evidence="8">F(1)F(0) ATP synthase produces ATP from ADP in the presence of a proton or sodium gradient. F-type ATPases consist of two structural domains, F(1) containing the extramembraneous catalytic core and F(0) containing the membrane proton channel, linked together by a central stalk and a peripheral stalk. During catalysis, ATP synthesis in the catalytic domain of F(1) is coupled via a rotary mechanism of the central stalk subunits to proton translocation.</text>
</comment>
<evidence type="ECO:0000313" key="9">
    <source>
        <dbReference type="EMBL" id="EWS78406.1"/>
    </source>
</evidence>
<keyword evidence="7 8" id="KW-0066">ATP synthesis</keyword>
<dbReference type="GO" id="GO:0046933">
    <property type="term" value="F:proton-transporting ATP synthase activity, rotational mechanism"/>
    <property type="evidence" value="ECO:0007669"/>
    <property type="project" value="UniProtKB-UniRule"/>
</dbReference>
<keyword evidence="8" id="KW-1003">Cell membrane</keyword>